<feature type="compositionally biased region" description="Low complexity" evidence="1">
    <location>
        <begin position="27"/>
        <end position="36"/>
    </location>
</feature>
<reference evidence="2" key="1">
    <citation type="journal article" date="2022" name="bioRxiv">
        <title>Sequencing and chromosome-scale assembly of the giantPleurodeles waltlgenome.</title>
        <authorList>
            <person name="Brown T."/>
            <person name="Elewa A."/>
            <person name="Iarovenko S."/>
            <person name="Subramanian E."/>
            <person name="Araus A.J."/>
            <person name="Petzold A."/>
            <person name="Susuki M."/>
            <person name="Suzuki K.-i.T."/>
            <person name="Hayashi T."/>
            <person name="Toyoda A."/>
            <person name="Oliveira C."/>
            <person name="Osipova E."/>
            <person name="Leigh N.D."/>
            <person name="Simon A."/>
            <person name="Yun M.H."/>
        </authorList>
    </citation>
    <scope>NUCLEOTIDE SEQUENCE</scope>
    <source>
        <strain evidence="2">20211129_DDA</strain>
        <tissue evidence="2">Liver</tissue>
    </source>
</reference>
<organism evidence="2 3">
    <name type="scientific">Pleurodeles waltl</name>
    <name type="common">Iberian ribbed newt</name>
    <dbReference type="NCBI Taxonomy" id="8319"/>
    <lineage>
        <taxon>Eukaryota</taxon>
        <taxon>Metazoa</taxon>
        <taxon>Chordata</taxon>
        <taxon>Craniata</taxon>
        <taxon>Vertebrata</taxon>
        <taxon>Euteleostomi</taxon>
        <taxon>Amphibia</taxon>
        <taxon>Batrachia</taxon>
        <taxon>Caudata</taxon>
        <taxon>Salamandroidea</taxon>
        <taxon>Salamandridae</taxon>
        <taxon>Pleurodelinae</taxon>
        <taxon>Pleurodeles</taxon>
    </lineage>
</organism>
<feature type="region of interest" description="Disordered" evidence="1">
    <location>
        <begin position="27"/>
        <end position="66"/>
    </location>
</feature>
<dbReference type="AlphaFoldDB" id="A0AAV7TME6"/>
<evidence type="ECO:0000313" key="3">
    <source>
        <dbReference type="Proteomes" id="UP001066276"/>
    </source>
</evidence>
<evidence type="ECO:0000313" key="2">
    <source>
        <dbReference type="EMBL" id="KAJ1177613.1"/>
    </source>
</evidence>
<comment type="caution">
    <text evidence="2">The sequence shown here is derived from an EMBL/GenBank/DDBJ whole genome shotgun (WGS) entry which is preliminary data.</text>
</comment>
<accession>A0AAV7TME6</accession>
<keyword evidence="3" id="KW-1185">Reference proteome</keyword>
<evidence type="ECO:0000256" key="1">
    <source>
        <dbReference type="SAM" id="MobiDB-lite"/>
    </source>
</evidence>
<gene>
    <name evidence="2" type="ORF">NDU88_002866</name>
</gene>
<name>A0AAV7TME6_PLEWA</name>
<dbReference type="Proteomes" id="UP001066276">
    <property type="component" value="Chromosome 3_2"/>
</dbReference>
<protein>
    <submittedName>
        <fullName evidence="2">Uncharacterized protein</fullName>
    </submittedName>
</protein>
<proteinExistence type="predicted"/>
<sequence length="78" mass="7955">MTGSGPPLPVRSLHGLGKFCKAAFRVPSGVRSSSSGPPQPRPASRCLSEPAGSQHQPCPGLPRVPLRSSEAAAAHSVC</sequence>
<dbReference type="EMBL" id="JANPWB010000006">
    <property type="protein sequence ID" value="KAJ1177613.1"/>
    <property type="molecule type" value="Genomic_DNA"/>
</dbReference>